<keyword evidence="1" id="KW-0812">Transmembrane</keyword>
<keyword evidence="1" id="KW-0472">Membrane</keyword>
<feature type="transmembrane region" description="Helical" evidence="1">
    <location>
        <begin position="25"/>
        <end position="50"/>
    </location>
</feature>
<organism evidence="2 3">
    <name type="scientific">Fusarium oxysporum f. sp. cubense</name>
    <dbReference type="NCBI Taxonomy" id="61366"/>
    <lineage>
        <taxon>Eukaryota</taxon>
        <taxon>Fungi</taxon>
        <taxon>Dikarya</taxon>
        <taxon>Ascomycota</taxon>
        <taxon>Pezizomycotina</taxon>
        <taxon>Sordariomycetes</taxon>
        <taxon>Hypocreomycetidae</taxon>
        <taxon>Hypocreales</taxon>
        <taxon>Nectriaceae</taxon>
        <taxon>Fusarium</taxon>
        <taxon>Fusarium oxysporum species complex</taxon>
    </lineage>
</organism>
<gene>
    <name evidence="2" type="ORF">FocTR4_00016519</name>
</gene>
<protein>
    <submittedName>
        <fullName evidence="2">Uncharacterized protein</fullName>
    </submittedName>
</protein>
<reference evidence="2 3" key="1">
    <citation type="submission" date="2019-07" db="EMBL/GenBank/DDBJ databases">
        <title>The First High-Quality Draft Genome Sequence of the Causal Agent of the Current Panama Disease Epidemic.</title>
        <authorList>
            <person name="Warmington R.J."/>
            <person name="Kay W."/>
            <person name="Jeffries A."/>
            <person name="Bebber D."/>
            <person name="Moore K."/>
            <person name="Studholme D.J."/>
        </authorList>
    </citation>
    <scope>NUCLEOTIDE SEQUENCE [LARGE SCALE GENOMIC DNA]</scope>
    <source>
        <strain evidence="2 3">TR4</strain>
    </source>
</reference>
<name>A0A5C6SBR5_FUSOC</name>
<dbReference type="AlphaFoldDB" id="A0A5C6SBR5"/>
<keyword evidence="1" id="KW-1133">Transmembrane helix</keyword>
<sequence>MPLVLTPMKMEAWLRLNGKSSRGLLAIYGSSVLGVLLTLYWTGLVIYHIYFYSLASYLSPLLATSTPVRAWLLVMYLEAILLHLKGLCLSQPFLPYLTSQKDIYGHAVGKKQNGAEFSRLCIGSDRDPQNHRNMKQSLTAAFFNKTLKIIANVVDVFADEIGELGEPKLNGLNMTKWYAIEMLAFDILREMAF</sequence>
<evidence type="ECO:0000313" key="3">
    <source>
        <dbReference type="Proteomes" id="UP000321331"/>
    </source>
</evidence>
<proteinExistence type="predicted"/>
<comment type="caution">
    <text evidence="2">The sequence shown here is derived from an EMBL/GenBank/DDBJ whole genome shotgun (WGS) entry which is preliminary data.</text>
</comment>
<evidence type="ECO:0000256" key="1">
    <source>
        <dbReference type="SAM" id="Phobius"/>
    </source>
</evidence>
<dbReference type="Proteomes" id="UP000321331">
    <property type="component" value="Unassembled WGS sequence"/>
</dbReference>
<accession>A0A5C6SBR5</accession>
<dbReference type="EMBL" id="VMNF01000015">
    <property type="protein sequence ID" value="TXB96334.1"/>
    <property type="molecule type" value="Genomic_DNA"/>
</dbReference>
<evidence type="ECO:0000313" key="2">
    <source>
        <dbReference type="EMBL" id="TXB96334.1"/>
    </source>
</evidence>